<dbReference type="EMBL" id="CZCS02000027">
    <property type="protein sequence ID" value="VXD15381.1"/>
    <property type="molecule type" value="Genomic_DNA"/>
</dbReference>
<evidence type="ECO:0000313" key="2">
    <source>
        <dbReference type="EMBL" id="VXD15490.1"/>
    </source>
</evidence>
<dbReference type="AlphaFoldDB" id="A0A7Z9BQ07"/>
<dbReference type="Proteomes" id="UP000182190">
    <property type="component" value="Unassembled WGS sequence"/>
</dbReference>
<dbReference type="OrthoDB" id="470514at2"/>
<evidence type="ECO:0000313" key="4">
    <source>
        <dbReference type="Proteomes" id="UP000182190"/>
    </source>
</evidence>
<proteinExistence type="predicted"/>
<evidence type="ECO:0000313" key="1">
    <source>
        <dbReference type="EMBL" id="VXD15381.1"/>
    </source>
</evidence>
<protein>
    <submittedName>
        <fullName evidence="3">Uncharacterized protein</fullName>
    </submittedName>
</protein>
<evidence type="ECO:0000313" key="3">
    <source>
        <dbReference type="EMBL" id="VXD19827.1"/>
    </source>
</evidence>
<name>A0A7Z9BQ07_9CYAN</name>
<gene>
    <name evidence="1" type="ORF">PL9631_1220001</name>
    <name evidence="2" type="ORF">PL9631_140005</name>
    <name evidence="3" type="ORF">PL9631_470001</name>
</gene>
<dbReference type="EMBL" id="CZCS02000187">
    <property type="protein sequence ID" value="VXD19827.1"/>
    <property type="molecule type" value="Genomic_DNA"/>
</dbReference>
<comment type="caution">
    <text evidence="3">The sequence shown here is derived from an EMBL/GenBank/DDBJ whole genome shotgun (WGS) entry which is preliminary data.</text>
</comment>
<sequence>MTNFQFPILNIKIVFPVLRKNRKHLVDMGKEFQTFGYTPQSFRENLWHQIQNSRLDEKQTREFKCLRSMAMNHKQIALLIKDEEQRPYAEIIIRAVSFVHRIESLAPLGGIDSHDKMQPEAFYELLKQLGFKLNLVKP</sequence>
<dbReference type="EMBL" id="CZCS02000046">
    <property type="protein sequence ID" value="VXD15490.1"/>
    <property type="molecule type" value="Genomic_DNA"/>
</dbReference>
<dbReference type="RefSeq" id="WP_083616420.1">
    <property type="nucleotide sequence ID" value="NZ_LR734983.1"/>
</dbReference>
<organism evidence="3 4">
    <name type="scientific">Planktothrix paucivesiculata PCC 9631</name>
    <dbReference type="NCBI Taxonomy" id="671071"/>
    <lineage>
        <taxon>Bacteria</taxon>
        <taxon>Bacillati</taxon>
        <taxon>Cyanobacteriota</taxon>
        <taxon>Cyanophyceae</taxon>
        <taxon>Oscillatoriophycideae</taxon>
        <taxon>Oscillatoriales</taxon>
        <taxon>Microcoleaceae</taxon>
        <taxon>Planktothrix</taxon>
    </lineage>
</organism>
<keyword evidence="4" id="KW-1185">Reference proteome</keyword>
<reference evidence="3 4" key="1">
    <citation type="submission" date="2019-10" db="EMBL/GenBank/DDBJ databases">
        <authorList>
            <consortium name="Genoscope - CEA"/>
            <person name="William W."/>
        </authorList>
    </citation>
    <scope>NUCLEOTIDE SEQUENCE [LARGE SCALE GENOMIC DNA]</scope>
    <source>
        <strain evidence="3">BBR_PRJEB10994</strain>
    </source>
</reference>
<accession>A0A7Z9BQ07</accession>